<feature type="transmembrane region" description="Helical" evidence="4">
    <location>
        <begin position="204"/>
        <end position="224"/>
    </location>
</feature>
<keyword evidence="3 4" id="KW-0472">Membrane</keyword>
<feature type="transmembrane region" description="Helical" evidence="4">
    <location>
        <begin position="83"/>
        <end position="102"/>
    </location>
</feature>
<organism evidence="6 7">
    <name type="scientific">Phreatobacter stygius</name>
    <dbReference type="NCBI Taxonomy" id="1940610"/>
    <lineage>
        <taxon>Bacteria</taxon>
        <taxon>Pseudomonadati</taxon>
        <taxon>Pseudomonadota</taxon>
        <taxon>Alphaproteobacteria</taxon>
        <taxon>Hyphomicrobiales</taxon>
        <taxon>Phreatobacteraceae</taxon>
        <taxon>Phreatobacter</taxon>
    </lineage>
</organism>
<gene>
    <name evidence="6" type="ORF">E8M01_32830</name>
</gene>
<dbReference type="AlphaFoldDB" id="A0A4D7BLK1"/>
<evidence type="ECO:0000313" key="7">
    <source>
        <dbReference type="Proteomes" id="UP000298781"/>
    </source>
</evidence>
<protein>
    <submittedName>
        <fullName evidence="6">MFS transporter</fullName>
    </submittedName>
</protein>
<dbReference type="Gene3D" id="1.20.1250.20">
    <property type="entry name" value="MFS general substrate transporter like domains"/>
    <property type="match status" value="2"/>
</dbReference>
<dbReference type="PANTHER" id="PTHR23521">
    <property type="entry name" value="TRANSPORTER MFS SUPERFAMILY"/>
    <property type="match status" value="1"/>
</dbReference>
<evidence type="ECO:0000259" key="5">
    <source>
        <dbReference type="PROSITE" id="PS50850"/>
    </source>
</evidence>
<feature type="transmembrane region" description="Helical" evidence="4">
    <location>
        <begin position="141"/>
        <end position="160"/>
    </location>
</feature>
<feature type="domain" description="Major facilitator superfamily (MFS) profile" evidence="5">
    <location>
        <begin position="210"/>
        <end position="392"/>
    </location>
</feature>
<dbReference type="SUPFAM" id="SSF103473">
    <property type="entry name" value="MFS general substrate transporter"/>
    <property type="match status" value="1"/>
</dbReference>
<dbReference type="Proteomes" id="UP000298781">
    <property type="component" value="Chromosome"/>
</dbReference>
<keyword evidence="2 4" id="KW-1133">Transmembrane helix</keyword>
<reference evidence="6 7" key="1">
    <citation type="submission" date="2019-04" db="EMBL/GenBank/DDBJ databases">
        <title>Phreatobacter aquaticus sp. nov.</title>
        <authorList>
            <person name="Choi A."/>
        </authorList>
    </citation>
    <scope>NUCLEOTIDE SEQUENCE [LARGE SCALE GENOMIC DNA]</scope>
    <source>
        <strain evidence="6 7">KCTC 52518</strain>
    </source>
</reference>
<feature type="transmembrane region" description="Helical" evidence="4">
    <location>
        <begin position="335"/>
        <end position="354"/>
    </location>
</feature>
<dbReference type="InterPro" id="IPR011701">
    <property type="entry name" value="MFS"/>
</dbReference>
<sequence length="392" mass="40474">MTSTVLNPDPETRRLVLSIGAAVACIVAVGLGLSLSIPLLSFALDAKGASRTMIGLNTAMGGVATIIFAPFISGWARIYGVRAVLAAAIALGIASFLGFLVVEPLWAWFPLRFVFGAALTVLFVLSEYWINAVAPEARRGLVLGIYATALSLGFASGPQILTLVGTSGPAPYLVGSALFALASLPVALSKGMAPTIDEKPSRGFAAFLWVAPAATLAALVFGAAETGAFALLPLYGTSIGFDAAGAATLISLVSLGNLLFQIPIGLVADRVDRRFVLLFCGVAGTIGMALIAIVPMPREALMALLFVWGGIVSALYTVGLTHLGSRFRGADLAQANAAFVVMYSVGLIVGPPMAGLGMDLWPPNGLPATLALLFLAYVVVVSARIIRTRGQV</sequence>
<dbReference type="RefSeq" id="WP_136964016.1">
    <property type="nucleotide sequence ID" value="NZ_CP039690.1"/>
</dbReference>
<keyword evidence="7" id="KW-1185">Reference proteome</keyword>
<evidence type="ECO:0000313" key="6">
    <source>
        <dbReference type="EMBL" id="QCI68597.1"/>
    </source>
</evidence>
<dbReference type="CDD" id="cd17477">
    <property type="entry name" value="MFS_YcaD_like"/>
    <property type="match status" value="1"/>
</dbReference>
<dbReference type="InterPro" id="IPR047200">
    <property type="entry name" value="MFS_YcaD-like"/>
</dbReference>
<feature type="transmembrane region" description="Helical" evidence="4">
    <location>
        <begin position="300"/>
        <end position="323"/>
    </location>
</feature>
<dbReference type="KEGG" id="pstg:E8M01_32830"/>
<accession>A0A4D7BLK1</accession>
<dbReference type="EMBL" id="CP039690">
    <property type="protein sequence ID" value="QCI68597.1"/>
    <property type="molecule type" value="Genomic_DNA"/>
</dbReference>
<name>A0A4D7BLK1_9HYPH</name>
<feature type="transmembrane region" description="Helical" evidence="4">
    <location>
        <begin position="366"/>
        <end position="386"/>
    </location>
</feature>
<dbReference type="InterPro" id="IPR036259">
    <property type="entry name" value="MFS_trans_sf"/>
</dbReference>
<dbReference type="GO" id="GO:0022857">
    <property type="term" value="F:transmembrane transporter activity"/>
    <property type="evidence" value="ECO:0007669"/>
    <property type="project" value="InterPro"/>
</dbReference>
<dbReference type="InterPro" id="IPR020846">
    <property type="entry name" value="MFS_dom"/>
</dbReference>
<keyword evidence="1 4" id="KW-0812">Transmembrane</keyword>
<evidence type="ECO:0000256" key="3">
    <source>
        <dbReference type="ARBA" id="ARBA00023136"/>
    </source>
</evidence>
<feature type="transmembrane region" description="Helical" evidence="4">
    <location>
        <begin position="54"/>
        <end position="76"/>
    </location>
</feature>
<dbReference type="OrthoDB" id="9797524at2"/>
<dbReference type="PROSITE" id="PS50850">
    <property type="entry name" value="MFS"/>
    <property type="match status" value="1"/>
</dbReference>
<feature type="transmembrane region" description="Helical" evidence="4">
    <location>
        <begin position="275"/>
        <end position="294"/>
    </location>
</feature>
<feature type="transmembrane region" description="Helical" evidence="4">
    <location>
        <begin position="108"/>
        <end position="129"/>
    </location>
</feature>
<feature type="transmembrane region" description="Helical" evidence="4">
    <location>
        <begin position="172"/>
        <end position="192"/>
    </location>
</feature>
<evidence type="ECO:0000256" key="4">
    <source>
        <dbReference type="SAM" id="Phobius"/>
    </source>
</evidence>
<evidence type="ECO:0000256" key="1">
    <source>
        <dbReference type="ARBA" id="ARBA00022692"/>
    </source>
</evidence>
<proteinExistence type="predicted"/>
<dbReference type="Pfam" id="PF07690">
    <property type="entry name" value="MFS_1"/>
    <property type="match status" value="1"/>
</dbReference>
<dbReference type="PANTHER" id="PTHR23521:SF3">
    <property type="entry name" value="MFS TRANSPORTER"/>
    <property type="match status" value="1"/>
</dbReference>
<feature type="transmembrane region" description="Helical" evidence="4">
    <location>
        <begin position="15"/>
        <end position="42"/>
    </location>
</feature>
<evidence type="ECO:0000256" key="2">
    <source>
        <dbReference type="ARBA" id="ARBA00022989"/>
    </source>
</evidence>
<dbReference type="GO" id="GO:0005886">
    <property type="term" value="C:plasma membrane"/>
    <property type="evidence" value="ECO:0007669"/>
    <property type="project" value="TreeGrafter"/>
</dbReference>
<feature type="transmembrane region" description="Helical" evidence="4">
    <location>
        <begin position="244"/>
        <end position="268"/>
    </location>
</feature>